<dbReference type="InterPro" id="IPR003607">
    <property type="entry name" value="HD/PDEase_dom"/>
</dbReference>
<dbReference type="AlphaFoldDB" id="A0A7R7IFK8"/>
<dbReference type="InterPro" id="IPR006674">
    <property type="entry name" value="HD_domain"/>
</dbReference>
<organism evidence="4 5">
    <name type="scientific">Anaeromicropila herbilytica</name>
    <dbReference type="NCBI Taxonomy" id="2785025"/>
    <lineage>
        <taxon>Bacteria</taxon>
        <taxon>Bacillati</taxon>
        <taxon>Bacillota</taxon>
        <taxon>Clostridia</taxon>
        <taxon>Lachnospirales</taxon>
        <taxon>Lachnospiraceae</taxon>
        <taxon>Anaeromicropila</taxon>
    </lineage>
</organism>
<feature type="domain" description="HD" evidence="3">
    <location>
        <begin position="85"/>
        <end position="196"/>
    </location>
</feature>
<accession>A0A7R7IFK8</accession>
<dbReference type="InterPro" id="IPR006261">
    <property type="entry name" value="dGTPase"/>
</dbReference>
<dbReference type="EMBL" id="AP024169">
    <property type="protein sequence ID" value="BCN32243.1"/>
    <property type="molecule type" value="Genomic_DNA"/>
</dbReference>
<protein>
    <recommendedName>
        <fullName evidence="2">Deoxyguanosinetriphosphate triphosphohydrolase-like protein</fullName>
    </recommendedName>
</protein>
<dbReference type="InterPro" id="IPR026875">
    <property type="entry name" value="PHydrolase_assoc_dom"/>
</dbReference>
<dbReference type="HAMAP" id="MF_01212">
    <property type="entry name" value="dGTPase_type2"/>
    <property type="match status" value="1"/>
</dbReference>
<dbReference type="NCBIfam" id="TIGR01353">
    <property type="entry name" value="dGTP_triPase"/>
    <property type="match status" value="1"/>
</dbReference>
<comment type="similarity">
    <text evidence="2">Belongs to the dGTPase family. Type 2 subfamily.</text>
</comment>
<keyword evidence="5" id="KW-1185">Reference proteome</keyword>
<evidence type="ECO:0000256" key="1">
    <source>
        <dbReference type="ARBA" id="ARBA00022801"/>
    </source>
</evidence>
<gene>
    <name evidence="4" type="ORF">bsdtb5_35380</name>
</gene>
<dbReference type="InterPro" id="IPR023023">
    <property type="entry name" value="dNTPase_2"/>
</dbReference>
<proteinExistence type="inferred from homology"/>
<dbReference type="Pfam" id="PF13286">
    <property type="entry name" value="HD_assoc"/>
    <property type="match status" value="1"/>
</dbReference>
<evidence type="ECO:0000256" key="2">
    <source>
        <dbReference type="HAMAP-Rule" id="MF_01212"/>
    </source>
</evidence>
<dbReference type="PANTHER" id="PTHR35795">
    <property type="entry name" value="SLR1885 PROTEIN"/>
    <property type="match status" value="1"/>
</dbReference>
<dbReference type="NCBIfam" id="NF002327">
    <property type="entry name" value="PRK01286.1-2"/>
    <property type="match status" value="1"/>
</dbReference>
<reference evidence="4 5" key="1">
    <citation type="submission" date="2020-11" db="EMBL/GenBank/DDBJ databases">
        <title>Draft genome sequencing of a Lachnospiraceae strain isolated from anoxic soil subjected to BSD treatment.</title>
        <authorList>
            <person name="Uek A."/>
            <person name="Tonouchi A."/>
        </authorList>
    </citation>
    <scope>NUCLEOTIDE SEQUENCE [LARGE SCALE GENOMIC DNA]</scope>
    <source>
        <strain evidence="4 5">TB5</strain>
    </source>
</reference>
<evidence type="ECO:0000259" key="3">
    <source>
        <dbReference type="PROSITE" id="PS51831"/>
    </source>
</evidence>
<dbReference type="CDD" id="cd00077">
    <property type="entry name" value="HDc"/>
    <property type="match status" value="1"/>
</dbReference>
<dbReference type="Gene3D" id="1.10.3210.10">
    <property type="entry name" value="Hypothetical protein af1432"/>
    <property type="match status" value="1"/>
</dbReference>
<evidence type="ECO:0000313" key="5">
    <source>
        <dbReference type="Proteomes" id="UP000595897"/>
    </source>
</evidence>
<evidence type="ECO:0000313" key="4">
    <source>
        <dbReference type="EMBL" id="BCN32243.1"/>
    </source>
</evidence>
<name>A0A7R7IFK8_9FIRM</name>
<keyword evidence="1 2" id="KW-0378">Hydrolase</keyword>
<dbReference type="Proteomes" id="UP000595897">
    <property type="component" value="Chromosome"/>
</dbReference>
<sequence>MEQENKLQNDISLRRKQEIREHQILSPFASFSDQSLGRDYFEDACDIRTIYQRDRDRILHSKAFRRLKHKTQVFLAPEGDHYRTRLTHTLEVAQTARTLARALTLNEDLTEAIALGHDLGHTPFGHAGERALNDICEEGFKHHLQSIRVVELLEKHGCGLNLTSEVRDGIENHQTSGMPKTLEGKLVQLSDKIAYINHDIDDAIRGKIITEEDIPREYTNILGINSRERLNTLVHDIVYHSDGKDDIHMSEHIHSAMIHLRKYMFQSVYTNPVAKSQERKAEDLVKYLFTFYKKNINKLPEEYQYMIKVKGELIDRVVCDYIAGMTDRYAITQFKELMIPTSWGIY</sequence>
<dbReference type="Pfam" id="PF01966">
    <property type="entry name" value="HD"/>
    <property type="match status" value="1"/>
</dbReference>
<dbReference type="InterPro" id="IPR051094">
    <property type="entry name" value="Diverse_Catalytic_Enzymes"/>
</dbReference>
<dbReference type="PANTHER" id="PTHR35795:SF1">
    <property type="entry name" value="BIS(5'-NUCLEOSYL)-TETRAPHOSPHATASE, SYMMETRICAL"/>
    <property type="match status" value="1"/>
</dbReference>
<dbReference type="GO" id="GO:0016793">
    <property type="term" value="F:triphosphoric monoester hydrolase activity"/>
    <property type="evidence" value="ECO:0007669"/>
    <property type="project" value="InterPro"/>
</dbReference>
<dbReference type="PROSITE" id="PS51831">
    <property type="entry name" value="HD"/>
    <property type="match status" value="1"/>
</dbReference>
<dbReference type="SMART" id="SM00471">
    <property type="entry name" value="HDc"/>
    <property type="match status" value="1"/>
</dbReference>
<dbReference type="SUPFAM" id="SSF109604">
    <property type="entry name" value="HD-domain/PDEase-like"/>
    <property type="match status" value="1"/>
</dbReference>
<dbReference type="KEGG" id="ahb:bsdtb5_35380"/>